<name>A0A0F9CDB2_9ZZZZ</name>
<proteinExistence type="predicted"/>
<evidence type="ECO:0000313" key="1">
    <source>
        <dbReference type="EMBL" id="KKL47348.1"/>
    </source>
</evidence>
<protein>
    <submittedName>
        <fullName evidence="1">Uncharacterized protein</fullName>
    </submittedName>
</protein>
<dbReference type="AlphaFoldDB" id="A0A0F9CDB2"/>
<organism evidence="1">
    <name type="scientific">marine sediment metagenome</name>
    <dbReference type="NCBI Taxonomy" id="412755"/>
    <lineage>
        <taxon>unclassified sequences</taxon>
        <taxon>metagenomes</taxon>
        <taxon>ecological metagenomes</taxon>
    </lineage>
</organism>
<accession>A0A0F9CDB2</accession>
<comment type="caution">
    <text evidence="1">The sequence shown here is derived from an EMBL/GenBank/DDBJ whole genome shotgun (WGS) entry which is preliminary data.</text>
</comment>
<reference evidence="1" key="1">
    <citation type="journal article" date="2015" name="Nature">
        <title>Complex archaea that bridge the gap between prokaryotes and eukaryotes.</title>
        <authorList>
            <person name="Spang A."/>
            <person name="Saw J.H."/>
            <person name="Jorgensen S.L."/>
            <person name="Zaremba-Niedzwiedzka K."/>
            <person name="Martijn J."/>
            <person name="Lind A.E."/>
            <person name="van Eijk R."/>
            <person name="Schleper C."/>
            <person name="Guy L."/>
            <person name="Ettema T.J."/>
        </authorList>
    </citation>
    <scope>NUCLEOTIDE SEQUENCE</scope>
</reference>
<gene>
    <name evidence="1" type="ORF">LCGC14_2336400</name>
</gene>
<dbReference type="EMBL" id="LAZR01033698">
    <property type="protein sequence ID" value="KKL47348.1"/>
    <property type="molecule type" value="Genomic_DNA"/>
</dbReference>
<sequence>MKGRQLNKEEALISLMKKGAKEEVVSLKPIQTVLKVIPQNMGIKSWGLVDFLRKEGFAVLYRGGKRK</sequence>